<gene>
    <name evidence="2" type="ORF">CEXT_75741</name>
</gene>
<accession>A0AAV4NM63</accession>
<feature type="region of interest" description="Disordered" evidence="1">
    <location>
        <begin position="1"/>
        <end position="28"/>
    </location>
</feature>
<organism evidence="2 3">
    <name type="scientific">Caerostris extrusa</name>
    <name type="common">Bark spider</name>
    <name type="synonym">Caerostris bankana</name>
    <dbReference type="NCBI Taxonomy" id="172846"/>
    <lineage>
        <taxon>Eukaryota</taxon>
        <taxon>Metazoa</taxon>
        <taxon>Ecdysozoa</taxon>
        <taxon>Arthropoda</taxon>
        <taxon>Chelicerata</taxon>
        <taxon>Arachnida</taxon>
        <taxon>Araneae</taxon>
        <taxon>Araneomorphae</taxon>
        <taxon>Entelegynae</taxon>
        <taxon>Araneoidea</taxon>
        <taxon>Araneidae</taxon>
        <taxon>Caerostris</taxon>
    </lineage>
</organism>
<reference evidence="2 3" key="1">
    <citation type="submission" date="2021-06" db="EMBL/GenBank/DDBJ databases">
        <title>Caerostris extrusa draft genome.</title>
        <authorList>
            <person name="Kono N."/>
            <person name="Arakawa K."/>
        </authorList>
    </citation>
    <scope>NUCLEOTIDE SEQUENCE [LARGE SCALE GENOMIC DNA]</scope>
</reference>
<sequence>MTTQTHHLYTGEDKNKPTTTNKKAEQHQQLELTTRKNIGKKGTAKNRKKKEITVLRFTVSTPCSSPNLPYKKKKLEIAIKIARHKKLHQRTLFEIGFNFLR</sequence>
<feature type="compositionally biased region" description="Basic and acidic residues" evidence="1">
    <location>
        <begin position="9"/>
        <end position="28"/>
    </location>
</feature>
<keyword evidence="3" id="KW-1185">Reference proteome</keyword>
<comment type="caution">
    <text evidence="2">The sequence shown here is derived from an EMBL/GenBank/DDBJ whole genome shotgun (WGS) entry which is preliminary data.</text>
</comment>
<dbReference type="AlphaFoldDB" id="A0AAV4NM63"/>
<evidence type="ECO:0000256" key="1">
    <source>
        <dbReference type="SAM" id="MobiDB-lite"/>
    </source>
</evidence>
<protein>
    <submittedName>
        <fullName evidence="2">Uncharacterized protein</fullName>
    </submittedName>
</protein>
<dbReference type="EMBL" id="BPLR01003514">
    <property type="protein sequence ID" value="GIX85459.1"/>
    <property type="molecule type" value="Genomic_DNA"/>
</dbReference>
<name>A0AAV4NM63_CAEEX</name>
<evidence type="ECO:0000313" key="3">
    <source>
        <dbReference type="Proteomes" id="UP001054945"/>
    </source>
</evidence>
<dbReference type="Proteomes" id="UP001054945">
    <property type="component" value="Unassembled WGS sequence"/>
</dbReference>
<evidence type="ECO:0000313" key="2">
    <source>
        <dbReference type="EMBL" id="GIX85459.1"/>
    </source>
</evidence>
<proteinExistence type="predicted"/>